<protein>
    <recommendedName>
        <fullName evidence="6">Glutathione transferase</fullName>
    </recommendedName>
</protein>
<dbReference type="PANTHER" id="PTHR44051:SF14">
    <property type="entry name" value="GLUTATHIONE S-TRANSFERASE II"/>
    <property type="match status" value="1"/>
</dbReference>
<dbReference type="InterPro" id="IPR004046">
    <property type="entry name" value="GST_C"/>
</dbReference>
<reference evidence="4 5" key="1">
    <citation type="submission" date="2014-06" db="EMBL/GenBank/DDBJ databases">
        <title>Evolutionary Origins and Diversification of the Mycorrhizal Mutualists.</title>
        <authorList>
            <consortium name="DOE Joint Genome Institute"/>
            <consortium name="Mycorrhizal Genomics Consortium"/>
            <person name="Kohler A."/>
            <person name="Kuo A."/>
            <person name="Nagy L.G."/>
            <person name="Floudas D."/>
            <person name="Copeland A."/>
            <person name="Barry K.W."/>
            <person name="Cichocki N."/>
            <person name="Veneault-Fourrey C."/>
            <person name="LaButti K."/>
            <person name="Lindquist E.A."/>
            <person name="Lipzen A."/>
            <person name="Lundell T."/>
            <person name="Morin E."/>
            <person name="Murat C."/>
            <person name="Riley R."/>
            <person name="Ohm R."/>
            <person name="Sun H."/>
            <person name="Tunlid A."/>
            <person name="Henrissat B."/>
            <person name="Grigoriev I.V."/>
            <person name="Hibbett D.S."/>
            <person name="Martin F."/>
        </authorList>
    </citation>
    <scope>NUCLEOTIDE SEQUENCE [LARGE SCALE GENOMIC DNA]</scope>
    <source>
        <strain evidence="4 5">SS14</strain>
    </source>
</reference>
<dbReference type="PROSITE" id="PS50405">
    <property type="entry name" value="GST_CTER"/>
    <property type="match status" value="1"/>
</dbReference>
<evidence type="ECO:0000259" key="3">
    <source>
        <dbReference type="PROSITE" id="PS50405"/>
    </source>
</evidence>
<dbReference type="PANTHER" id="PTHR44051">
    <property type="entry name" value="GLUTATHIONE S-TRANSFERASE-RELATED"/>
    <property type="match status" value="1"/>
</dbReference>
<organism evidence="4 5">
    <name type="scientific">Sphaerobolus stellatus (strain SS14)</name>
    <dbReference type="NCBI Taxonomy" id="990650"/>
    <lineage>
        <taxon>Eukaryota</taxon>
        <taxon>Fungi</taxon>
        <taxon>Dikarya</taxon>
        <taxon>Basidiomycota</taxon>
        <taxon>Agaricomycotina</taxon>
        <taxon>Agaricomycetes</taxon>
        <taxon>Phallomycetidae</taxon>
        <taxon>Geastrales</taxon>
        <taxon>Sphaerobolaceae</taxon>
        <taxon>Sphaerobolus</taxon>
    </lineage>
</organism>
<comment type="similarity">
    <text evidence="1">Belongs to the GST superfamily.</text>
</comment>
<feature type="domain" description="GST C-terminal" evidence="3">
    <location>
        <begin position="95"/>
        <end position="227"/>
    </location>
</feature>
<dbReference type="AlphaFoldDB" id="A0A0C9VBS1"/>
<proteinExistence type="inferred from homology"/>
<dbReference type="Proteomes" id="UP000054279">
    <property type="component" value="Unassembled WGS sequence"/>
</dbReference>
<feature type="domain" description="GST N-terminal" evidence="2">
    <location>
        <begin position="3"/>
        <end position="89"/>
    </location>
</feature>
<gene>
    <name evidence="4" type="ORF">M422DRAFT_262883</name>
</gene>
<dbReference type="SUPFAM" id="SSF47616">
    <property type="entry name" value="GST C-terminal domain-like"/>
    <property type="match status" value="1"/>
</dbReference>
<dbReference type="HOGENOM" id="CLU_011226_14_2_1"/>
<dbReference type="InterPro" id="IPR036249">
    <property type="entry name" value="Thioredoxin-like_sf"/>
</dbReference>
<evidence type="ECO:0000313" key="5">
    <source>
        <dbReference type="Proteomes" id="UP000054279"/>
    </source>
</evidence>
<evidence type="ECO:0000259" key="2">
    <source>
        <dbReference type="PROSITE" id="PS50404"/>
    </source>
</evidence>
<dbReference type="InterPro" id="IPR004045">
    <property type="entry name" value="Glutathione_S-Trfase_N"/>
</dbReference>
<sequence length="227" mass="25683">MAPQITFFFHSIMPNPTKDALILEALGLDWVAVDKDASTAEDGMKHENYLKINPMGQVPAIIDHTNDDKVLWDSGAILLYLGEKFDSEGKFVGKTLDERAEVWQWLLFQASGLSVMQQQFMQFSFFHPVKNLDPSVYAHFKNEIYRTYDVLERHLQNHDFLALDRYTVADMGIYPWLAIGTTMAGNDVSKHPKLAAYIARIKEIPSVAKAYEKLGAVASEAEAARKK</sequence>
<dbReference type="PROSITE" id="PS50404">
    <property type="entry name" value="GST_NTER"/>
    <property type="match status" value="1"/>
</dbReference>
<dbReference type="Pfam" id="PF02798">
    <property type="entry name" value="GST_N"/>
    <property type="match status" value="1"/>
</dbReference>
<dbReference type="Gene3D" id="1.20.1050.130">
    <property type="match status" value="1"/>
</dbReference>
<keyword evidence="5" id="KW-1185">Reference proteome</keyword>
<evidence type="ECO:0000313" key="4">
    <source>
        <dbReference type="EMBL" id="KIJ34920.1"/>
    </source>
</evidence>
<dbReference type="InterPro" id="IPR040079">
    <property type="entry name" value="Glutathione_S-Trfase"/>
</dbReference>
<evidence type="ECO:0008006" key="6">
    <source>
        <dbReference type="Google" id="ProtNLM"/>
    </source>
</evidence>
<accession>A0A0C9VBS1</accession>
<dbReference type="EMBL" id="KN837194">
    <property type="protein sequence ID" value="KIJ34920.1"/>
    <property type="molecule type" value="Genomic_DNA"/>
</dbReference>
<dbReference type="Pfam" id="PF14497">
    <property type="entry name" value="GST_C_3"/>
    <property type="match status" value="1"/>
</dbReference>
<dbReference type="InterPro" id="IPR010987">
    <property type="entry name" value="Glutathione-S-Trfase_C-like"/>
</dbReference>
<name>A0A0C9VBS1_SPHS4</name>
<dbReference type="SFLD" id="SFLDG00358">
    <property type="entry name" value="Main_(cytGST)"/>
    <property type="match status" value="1"/>
</dbReference>
<dbReference type="OrthoDB" id="422574at2759"/>
<dbReference type="InterPro" id="IPR036282">
    <property type="entry name" value="Glutathione-S-Trfase_C_sf"/>
</dbReference>
<dbReference type="SUPFAM" id="SSF52833">
    <property type="entry name" value="Thioredoxin-like"/>
    <property type="match status" value="1"/>
</dbReference>
<evidence type="ECO:0000256" key="1">
    <source>
        <dbReference type="ARBA" id="ARBA00007409"/>
    </source>
</evidence>
<dbReference type="SFLD" id="SFLDS00019">
    <property type="entry name" value="Glutathione_Transferase_(cytos"/>
    <property type="match status" value="1"/>
</dbReference>